<reference evidence="2" key="1">
    <citation type="submission" date="2016-09" db="EMBL/GenBank/DDBJ databases">
        <title>Draft genome sequence of a novel species of the family Streptococcaceae isolated from flowers.</title>
        <authorList>
            <person name="Chuah L.-O."/>
            <person name="Yap K.-P."/>
            <person name="Thong K.L."/>
            <person name="Liong M.T."/>
            <person name="Ahmad R."/>
            <person name="Rusul G."/>
        </authorList>
    </citation>
    <scope>NUCLEOTIDE SEQUENCE [LARGE SCALE GENOMIC DNA]</scope>
    <source>
        <strain evidence="2">DF1</strain>
    </source>
</reference>
<dbReference type="STRING" id="1859473.BG261_10735"/>
<dbReference type="OrthoDB" id="9782128at2"/>
<comment type="caution">
    <text evidence="1">The sequence shown here is derived from an EMBL/GenBank/DDBJ whole genome shotgun (WGS) entry which is preliminary data.</text>
</comment>
<dbReference type="Pfam" id="PF00300">
    <property type="entry name" value="His_Phos_1"/>
    <property type="match status" value="1"/>
</dbReference>
<evidence type="ECO:0000313" key="2">
    <source>
        <dbReference type="Proteomes" id="UP000178622"/>
    </source>
</evidence>
<dbReference type="SUPFAM" id="SSF53254">
    <property type="entry name" value="Phosphoglycerate mutase-like"/>
    <property type="match status" value="1"/>
</dbReference>
<dbReference type="GO" id="GO:0016791">
    <property type="term" value="F:phosphatase activity"/>
    <property type="evidence" value="ECO:0007669"/>
    <property type="project" value="TreeGrafter"/>
</dbReference>
<dbReference type="InterPro" id="IPR029033">
    <property type="entry name" value="His_PPase_superfam"/>
</dbReference>
<dbReference type="Gene3D" id="3.40.50.1240">
    <property type="entry name" value="Phosphoglycerate mutase-like"/>
    <property type="match status" value="1"/>
</dbReference>
<sequence length="192" mass="21997">MSTTVYIVRHAQSAKDKGSESTRPLSNDGIIASEKLVQYYLDKNIEQVISSPYTRAIQTVEPLAKKLNLNIEIIDDLRECKFVADNQILSDSEVYPLVEKMFADENYSQTGAESFSQCQSRALKTLYTLLDDYQNKNIVLCSHGFLIMSLCNYFDKSYDFESLKNSSKPDLYELIFDDKKLKEITRITSLNI</sequence>
<evidence type="ECO:0008006" key="3">
    <source>
        <dbReference type="Google" id="ProtNLM"/>
    </source>
</evidence>
<protein>
    <recommendedName>
        <fullName evidence="3">Phosphoglycerate mutase</fullName>
    </recommendedName>
</protein>
<dbReference type="RefSeq" id="WP_070791788.1">
    <property type="nucleotide sequence ID" value="NZ_MKIR01000006.1"/>
</dbReference>
<dbReference type="Proteomes" id="UP000178622">
    <property type="component" value="Unassembled WGS sequence"/>
</dbReference>
<dbReference type="InterPro" id="IPR013078">
    <property type="entry name" value="His_Pase_superF_clade-1"/>
</dbReference>
<dbReference type="EMBL" id="MKIR01000006">
    <property type="protein sequence ID" value="OFI49746.1"/>
    <property type="molecule type" value="Genomic_DNA"/>
</dbReference>
<gene>
    <name evidence="1" type="ORF">BG261_10735</name>
</gene>
<dbReference type="PANTHER" id="PTHR48100">
    <property type="entry name" value="BROAD-SPECIFICITY PHOSPHATASE YOR283W-RELATED"/>
    <property type="match status" value="1"/>
</dbReference>
<dbReference type="AlphaFoldDB" id="A0A1E8GP11"/>
<dbReference type="PANTHER" id="PTHR48100:SF59">
    <property type="entry name" value="ADENOSYLCOBALAMIN_ALPHA-RIBAZOLE PHOSPHATASE"/>
    <property type="match status" value="1"/>
</dbReference>
<evidence type="ECO:0000313" key="1">
    <source>
        <dbReference type="EMBL" id="OFI49746.1"/>
    </source>
</evidence>
<dbReference type="CDD" id="cd07067">
    <property type="entry name" value="HP_PGM_like"/>
    <property type="match status" value="1"/>
</dbReference>
<name>A0A1E8GP11_9LACT</name>
<dbReference type="InterPro" id="IPR050275">
    <property type="entry name" value="PGM_Phosphatase"/>
</dbReference>
<proteinExistence type="predicted"/>
<dbReference type="SMART" id="SM00855">
    <property type="entry name" value="PGAM"/>
    <property type="match status" value="1"/>
</dbReference>
<accession>A0A1E8GP11</accession>
<organism evidence="1 2">
    <name type="scientific">Floricoccus tropicus</name>
    <dbReference type="NCBI Taxonomy" id="1859473"/>
    <lineage>
        <taxon>Bacteria</taxon>
        <taxon>Bacillati</taxon>
        <taxon>Bacillota</taxon>
        <taxon>Bacilli</taxon>
        <taxon>Lactobacillales</taxon>
        <taxon>Streptococcaceae</taxon>
        <taxon>Floricoccus</taxon>
    </lineage>
</organism>
<keyword evidence="2" id="KW-1185">Reference proteome</keyword>
<dbReference type="GO" id="GO:0005737">
    <property type="term" value="C:cytoplasm"/>
    <property type="evidence" value="ECO:0007669"/>
    <property type="project" value="TreeGrafter"/>
</dbReference>